<accession>A0A0L0NY18</accession>
<proteinExistence type="predicted"/>
<dbReference type="Proteomes" id="UP000037122">
    <property type="component" value="Unassembled WGS sequence"/>
</dbReference>
<reference evidence="2" key="1">
    <citation type="journal article" date="2015" name="BMC Genomics">
        <title>Draft genome of a commonly misdiagnosed multidrug resistant pathogen Candida auris.</title>
        <authorList>
            <person name="Chatterjee S."/>
            <person name="Alampalli S.V."/>
            <person name="Nageshan R.K."/>
            <person name="Chettiar S.T."/>
            <person name="Joshi S."/>
            <person name="Tatu U.S."/>
        </authorList>
    </citation>
    <scope>NUCLEOTIDE SEQUENCE [LARGE SCALE GENOMIC DNA]</scope>
    <source>
        <strain evidence="2">6684</strain>
    </source>
</reference>
<evidence type="ECO:0000313" key="2">
    <source>
        <dbReference type="Proteomes" id="UP000037122"/>
    </source>
</evidence>
<dbReference type="AlphaFoldDB" id="A0A0L0NY18"/>
<name>A0A0L0NY18_CANAR</name>
<protein>
    <submittedName>
        <fullName evidence="1">Uncharacterized protein</fullName>
    </submittedName>
</protein>
<dbReference type="VEuPathDB" id="FungiDB:QG37_04435"/>
<sequence>MVAHCLSPFVIKFPLKAGAQSRKIGHKSKLSFGRLCINFWAIWSHRFMWKRHKDAKSKETVPCCVQYTLQTDPPQIWKFHFVTATASLVT</sequence>
<gene>
    <name evidence="1" type="ORF">QG37_04435</name>
</gene>
<dbReference type="EMBL" id="LGST01000031">
    <property type="protein sequence ID" value="KND98540.1"/>
    <property type="molecule type" value="Genomic_DNA"/>
</dbReference>
<comment type="caution">
    <text evidence="1">The sequence shown here is derived from an EMBL/GenBank/DDBJ whole genome shotgun (WGS) entry which is preliminary data.</text>
</comment>
<organism evidence="1 2">
    <name type="scientific">Candidozyma auris</name>
    <name type="common">Yeast</name>
    <name type="synonym">Candida auris</name>
    <dbReference type="NCBI Taxonomy" id="498019"/>
    <lineage>
        <taxon>Eukaryota</taxon>
        <taxon>Fungi</taxon>
        <taxon>Dikarya</taxon>
        <taxon>Ascomycota</taxon>
        <taxon>Saccharomycotina</taxon>
        <taxon>Pichiomycetes</taxon>
        <taxon>Metschnikowiaceae</taxon>
        <taxon>Candidozyma</taxon>
    </lineage>
</organism>
<evidence type="ECO:0000313" key="1">
    <source>
        <dbReference type="EMBL" id="KND98540.1"/>
    </source>
</evidence>